<keyword evidence="3" id="KW-1185">Reference proteome</keyword>
<reference evidence="2 3" key="1">
    <citation type="submission" date="2018-03" db="EMBL/GenBank/DDBJ databases">
        <title>Genomic Encyclopedia of Archaeal and Bacterial Type Strains, Phase II (KMG-II): from individual species to whole genera.</title>
        <authorList>
            <person name="Goeker M."/>
        </authorList>
    </citation>
    <scope>NUCLEOTIDE SEQUENCE [LARGE SCALE GENOMIC DNA]</scope>
    <source>
        <strain evidence="2 3">DSM 29328</strain>
    </source>
</reference>
<dbReference type="EMBL" id="PVTD01000001">
    <property type="protein sequence ID" value="PRY26281.1"/>
    <property type="molecule type" value="Genomic_DNA"/>
</dbReference>
<evidence type="ECO:0000313" key="2">
    <source>
        <dbReference type="EMBL" id="PRY26281.1"/>
    </source>
</evidence>
<dbReference type="AlphaFoldDB" id="A0A2T0RYM6"/>
<feature type="compositionally biased region" description="Polar residues" evidence="1">
    <location>
        <begin position="41"/>
        <end position="51"/>
    </location>
</feature>
<protein>
    <recommendedName>
        <fullName evidence="4">ATPase</fullName>
    </recommendedName>
</protein>
<dbReference type="Gene3D" id="3.40.50.300">
    <property type="entry name" value="P-loop containing nucleotide triphosphate hydrolases"/>
    <property type="match status" value="1"/>
</dbReference>
<organism evidence="2 3">
    <name type="scientific">Aliiruegeria haliotis</name>
    <dbReference type="NCBI Taxonomy" id="1280846"/>
    <lineage>
        <taxon>Bacteria</taxon>
        <taxon>Pseudomonadati</taxon>
        <taxon>Pseudomonadota</taxon>
        <taxon>Alphaproteobacteria</taxon>
        <taxon>Rhodobacterales</taxon>
        <taxon>Roseobacteraceae</taxon>
        <taxon>Aliiruegeria</taxon>
    </lineage>
</organism>
<accession>A0A2T0RYM6</accession>
<evidence type="ECO:0000256" key="1">
    <source>
        <dbReference type="SAM" id="MobiDB-lite"/>
    </source>
</evidence>
<dbReference type="InterPro" id="IPR027417">
    <property type="entry name" value="P-loop_NTPase"/>
</dbReference>
<evidence type="ECO:0008006" key="4">
    <source>
        <dbReference type="Google" id="ProtNLM"/>
    </source>
</evidence>
<name>A0A2T0RYM6_9RHOB</name>
<dbReference type="SUPFAM" id="SSF52540">
    <property type="entry name" value="P-loop containing nucleoside triphosphate hydrolases"/>
    <property type="match status" value="1"/>
</dbReference>
<feature type="region of interest" description="Disordered" evidence="1">
    <location>
        <begin position="63"/>
        <end position="96"/>
    </location>
</feature>
<dbReference type="Proteomes" id="UP000239480">
    <property type="component" value="Unassembled WGS sequence"/>
</dbReference>
<evidence type="ECO:0000313" key="3">
    <source>
        <dbReference type="Proteomes" id="UP000239480"/>
    </source>
</evidence>
<proteinExistence type="predicted"/>
<comment type="caution">
    <text evidence="2">The sequence shown here is derived from an EMBL/GenBank/DDBJ whole genome shotgun (WGS) entry which is preliminary data.</text>
</comment>
<gene>
    <name evidence="2" type="ORF">CLV78_101376</name>
</gene>
<sequence>MTKRLSSALFVYPRPRAWHAADDLGWGAQRASPPRRAEAPSTVSHGSSPSLRLQREAGWAAMSGDGLASNRPHREPMNRAAPLRHPASGPQSRWNTARAPATTWPMTYLPRLYASADAWAAAPEKRLMLFGMSGLGKTHVSNMLRGHGDWFHYSVDYRIGTRYMGELIADEFKREAMKVPPLRALLMSDSIYIGSNITFDNLAPLSNYLGKPGDPSRAGLSLAEYRKRQDQHHDAERAALLDAPHFARRAGDIYGYPHFVCDSGGSICEVVDPNDPKDPILRTLAETMLLVWIKGTDDHSDELVRRFERAPKPMCYRDSFLMECWGDFLAEQDVGEAEVDPDAFVRFAYRRAMAARQPAYAAMARNWGVTVTAEEVAAANSPASFEALVATALERAA</sequence>
<feature type="region of interest" description="Disordered" evidence="1">
    <location>
        <begin position="28"/>
        <end position="51"/>
    </location>
</feature>